<dbReference type="InterPro" id="IPR036457">
    <property type="entry name" value="PPM-type-like_dom_sf"/>
</dbReference>
<evidence type="ECO:0000256" key="8">
    <source>
        <dbReference type="ARBA" id="ARBA00023211"/>
    </source>
</evidence>
<comment type="similarity">
    <text evidence="2">Belongs to the PP2C family.</text>
</comment>
<dbReference type="AlphaFoldDB" id="A0AAV4M1Y6"/>
<dbReference type="Proteomes" id="UP001497744">
    <property type="component" value="Unassembled WGS sequence"/>
</dbReference>
<comment type="cofactor">
    <cofactor evidence="1">
        <name>Mn(2+)</name>
        <dbReference type="ChEBI" id="CHEBI:29035"/>
    </cofactor>
</comment>
<comment type="catalytic activity">
    <reaction evidence="10">
        <text>O-phospho-L-threonyl-[protein] + H2O = L-threonyl-[protein] + phosphate</text>
        <dbReference type="Rhea" id="RHEA:47004"/>
        <dbReference type="Rhea" id="RHEA-COMP:11060"/>
        <dbReference type="Rhea" id="RHEA-COMP:11605"/>
        <dbReference type="ChEBI" id="CHEBI:15377"/>
        <dbReference type="ChEBI" id="CHEBI:30013"/>
        <dbReference type="ChEBI" id="CHEBI:43474"/>
        <dbReference type="ChEBI" id="CHEBI:61977"/>
        <dbReference type="EC" id="3.1.3.16"/>
    </reaction>
</comment>
<dbReference type="PANTHER" id="PTHR13832:SF803">
    <property type="entry name" value="PROTEIN PHOSPHATASE 1G"/>
    <property type="match status" value="1"/>
</dbReference>
<reference evidence="12 13" key="1">
    <citation type="submission" date="2021-06" db="EMBL/GenBank/DDBJ databases">
        <title>Genome sequence of Babesia caballi.</title>
        <authorList>
            <person name="Yamagishi J."/>
            <person name="Kidaka T."/>
            <person name="Ochi A."/>
        </authorList>
    </citation>
    <scope>NUCLEOTIDE SEQUENCE [LARGE SCALE GENOMIC DNA]</scope>
    <source>
        <strain evidence="12">USDA-D6B2</strain>
    </source>
</reference>
<dbReference type="GO" id="GO:0046872">
    <property type="term" value="F:metal ion binding"/>
    <property type="evidence" value="ECO:0007669"/>
    <property type="project" value="UniProtKB-KW"/>
</dbReference>
<evidence type="ECO:0000256" key="5">
    <source>
        <dbReference type="ARBA" id="ARBA00022801"/>
    </source>
</evidence>
<feature type="domain" description="PPM-type phosphatase" evidence="11">
    <location>
        <begin position="413"/>
        <end position="762"/>
    </location>
</feature>
<dbReference type="SMART" id="SM00332">
    <property type="entry name" value="PP2Cc"/>
    <property type="match status" value="1"/>
</dbReference>
<evidence type="ECO:0000256" key="7">
    <source>
        <dbReference type="ARBA" id="ARBA00022912"/>
    </source>
</evidence>
<dbReference type="Pfam" id="PF00481">
    <property type="entry name" value="PP2C"/>
    <property type="match status" value="1"/>
</dbReference>
<evidence type="ECO:0000256" key="9">
    <source>
        <dbReference type="ARBA" id="ARBA00047761"/>
    </source>
</evidence>
<dbReference type="RefSeq" id="XP_067717954.1">
    <property type="nucleotide sequence ID" value="XM_067861853.1"/>
</dbReference>
<evidence type="ECO:0000313" key="13">
    <source>
        <dbReference type="Proteomes" id="UP001497744"/>
    </source>
</evidence>
<dbReference type="GeneID" id="94197366"/>
<proteinExistence type="inferred from homology"/>
<dbReference type="PROSITE" id="PS51746">
    <property type="entry name" value="PPM_2"/>
    <property type="match status" value="1"/>
</dbReference>
<dbReference type="InterPro" id="IPR015655">
    <property type="entry name" value="PP2C"/>
</dbReference>
<evidence type="ECO:0000313" key="12">
    <source>
        <dbReference type="EMBL" id="GIX65885.1"/>
    </source>
</evidence>
<dbReference type="EMBL" id="BPLF01000005">
    <property type="protein sequence ID" value="GIX65885.1"/>
    <property type="molecule type" value="Genomic_DNA"/>
</dbReference>
<comment type="catalytic activity">
    <reaction evidence="9">
        <text>O-phospho-L-seryl-[protein] + H2O = L-seryl-[protein] + phosphate</text>
        <dbReference type="Rhea" id="RHEA:20629"/>
        <dbReference type="Rhea" id="RHEA-COMP:9863"/>
        <dbReference type="Rhea" id="RHEA-COMP:11604"/>
        <dbReference type="ChEBI" id="CHEBI:15377"/>
        <dbReference type="ChEBI" id="CHEBI:29999"/>
        <dbReference type="ChEBI" id="CHEBI:43474"/>
        <dbReference type="ChEBI" id="CHEBI:83421"/>
        <dbReference type="EC" id="3.1.3.16"/>
    </reaction>
</comment>
<keyword evidence="7" id="KW-0904">Protein phosphatase</keyword>
<dbReference type="CDD" id="cd00143">
    <property type="entry name" value="PP2Cc"/>
    <property type="match status" value="1"/>
</dbReference>
<dbReference type="SUPFAM" id="SSF81606">
    <property type="entry name" value="PP2C-like"/>
    <property type="match status" value="1"/>
</dbReference>
<dbReference type="EC" id="3.1.3.16" evidence="3"/>
<keyword evidence="6" id="KW-0460">Magnesium</keyword>
<dbReference type="PANTHER" id="PTHR13832">
    <property type="entry name" value="PROTEIN PHOSPHATASE 2C"/>
    <property type="match status" value="1"/>
</dbReference>
<evidence type="ECO:0000256" key="3">
    <source>
        <dbReference type="ARBA" id="ARBA00013081"/>
    </source>
</evidence>
<evidence type="ECO:0000256" key="6">
    <source>
        <dbReference type="ARBA" id="ARBA00022842"/>
    </source>
</evidence>
<evidence type="ECO:0000256" key="2">
    <source>
        <dbReference type="ARBA" id="ARBA00006702"/>
    </source>
</evidence>
<evidence type="ECO:0000256" key="1">
    <source>
        <dbReference type="ARBA" id="ARBA00001936"/>
    </source>
</evidence>
<protein>
    <recommendedName>
        <fullName evidence="3">protein-serine/threonine phosphatase</fullName>
        <ecNumber evidence="3">3.1.3.16</ecNumber>
    </recommendedName>
</protein>
<dbReference type="InterPro" id="IPR001932">
    <property type="entry name" value="PPM-type_phosphatase-like_dom"/>
</dbReference>
<dbReference type="InterPro" id="IPR020901">
    <property type="entry name" value="Prtase_inh_Kunz-CS"/>
</dbReference>
<evidence type="ECO:0000256" key="10">
    <source>
        <dbReference type="ARBA" id="ARBA00048336"/>
    </source>
</evidence>
<keyword evidence="8" id="KW-0464">Manganese</keyword>
<evidence type="ECO:0000256" key="4">
    <source>
        <dbReference type="ARBA" id="ARBA00022723"/>
    </source>
</evidence>
<sequence length="762" mass="85381">MRALGSSLAIAAAARRQDFALDGRHAALSVYGAADPLRRPVALLLGPPRFAVLGYSPALLRIYEAHLAHRIEELTVKQLCLISWSYAKCNVYIQQLFERIGGLPAVAEQRATAAAYFYRDDRGSMTDASLLLWSFSKVERRVPHEIGLLRETVFGTLESIVSALRDPDAPLDDVSRRYLDQDRMFYSNVTHDLCMAAKALALLVPRDRDSVRRLVALVLEVARLGKMSLTAQGLTSLWESLCVSGVSDEHLVDPLCEASRYLRLDHSFNSNMLTAILSSVRALGVRDPRIVYQIVHWLEKRAVQMHPPQMYRAICDLDAMGFYHDKAWKQLGVVVQKKGIDLELGDIRRLYAIFKRNGRQSWLLVVHSEFRKGQRPHFRHTGALHELQGGHGARWVRGTVSLLLRLSDGDYLLVDHYGEKGVRRTMEDECVVHASLRSLNSDLPDAYNFTACGLFDGHGGRKTAEFARKYLFLEVAQELSQQLDAAGDDGSVFSEVVFKKSVNTACSRLDARIAKDLPDCHDGCTALLLFVSRNRVFVVNLGDSAAYLCRQLEGVIHAIPLSEVHKPWSPREKERILHYGGTVEGGRVNGLIEVSRSLGDLSMKRFGVKCTGTFRQAALDFSCDEFILMGCDGFWGVYDAQEACRTAMRFLRKLRKRQLQKPVADGVPDVLGKMPAVFHGHLRNELGRDDPFGGEFGYHPRHREPFQPELPEDVVEACLVVVVALAGELDLELLCELLEEEVLGDKVRSRTEEYEVGDVAID</sequence>
<dbReference type="Gene3D" id="3.60.40.10">
    <property type="entry name" value="PPM-type phosphatase domain"/>
    <property type="match status" value="1"/>
</dbReference>
<organism evidence="12 13">
    <name type="scientific">Babesia caballi</name>
    <dbReference type="NCBI Taxonomy" id="5871"/>
    <lineage>
        <taxon>Eukaryota</taxon>
        <taxon>Sar</taxon>
        <taxon>Alveolata</taxon>
        <taxon>Apicomplexa</taxon>
        <taxon>Aconoidasida</taxon>
        <taxon>Piroplasmida</taxon>
        <taxon>Babesiidae</taxon>
        <taxon>Babesia</taxon>
    </lineage>
</organism>
<comment type="caution">
    <text evidence="12">The sequence shown here is derived from an EMBL/GenBank/DDBJ whole genome shotgun (WGS) entry which is preliminary data.</text>
</comment>
<accession>A0AAV4M1Y6</accession>
<gene>
    <name evidence="12" type="ORF">BcabD6B2_53200</name>
</gene>
<keyword evidence="5" id="KW-0378">Hydrolase</keyword>
<dbReference type="PROSITE" id="PS00280">
    <property type="entry name" value="BPTI_KUNITZ_1"/>
    <property type="match status" value="1"/>
</dbReference>
<keyword evidence="13" id="KW-1185">Reference proteome</keyword>
<name>A0AAV4M1Y6_BABCB</name>
<evidence type="ECO:0000259" key="11">
    <source>
        <dbReference type="PROSITE" id="PS51746"/>
    </source>
</evidence>
<keyword evidence="4" id="KW-0479">Metal-binding</keyword>
<dbReference type="GO" id="GO:0004722">
    <property type="term" value="F:protein serine/threonine phosphatase activity"/>
    <property type="evidence" value="ECO:0007669"/>
    <property type="project" value="UniProtKB-EC"/>
</dbReference>